<evidence type="ECO:0000313" key="1">
    <source>
        <dbReference type="EMBL" id="MFK4274376.1"/>
    </source>
</evidence>
<feature type="non-terminal residue" evidence="1">
    <location>
        <position position="1"/>
    </location>
</feature>
<protein>
    <submittedName>
        <fullName evidence="1">Amino acid ABC transporter permease</fullName>
    </submittedName>
</protein>
<accession>A0ABW8MCY8</accession>
<name>A0ABW8MCY8_9ACTN</name>
<dbReference type="Proteomes" id="UP001620295">
    <property type="component" value="Unassembled WGS sequence"/>
</dbReference>
<dbReference type="EMBL" id="JBJDQH010000685">
    <property type="protein sequence ID" value="MFK4274376.1"/>
    <property type="molecule type" value="Genomic_DNA"/>
</dbReference>
<sequence>ALCYLIITFAISGLFRLLENRLEVAR</sequence>
<organism evidence="1 2">
    <name type="scientific">Streptomyces milbemycinicus</name>
    <dbReference type="NCBI Taxonomy" id="476552"/>
    <lineage>
        <taxon>Bacteria</taxon>
        <taxon>Bacillati</taxon>
        <taxon>Actinomycetota</taxon>
        <taxon>Actinomycetes</taxon>
        <taxon>Kitasatosporales</taxon>
        <taxon>Streptomycetaceae</taxon>
        <taxon>Streptomyces</taxon>
    </lineage>
</organism>
<keyword evidence="2" id="KW-1185">Reference proteome</keyword>
<comment type="caution">
    <text evidence="1">The sequence shown here is derived from an EMBL/GenBank/DDBJ whole genome shotgun (WGS) entry which is preliminary data.</text>
</comment>
<proteinExistence type="predicted"/>
<evidence type="ECO:0000313" key="2">
    <source>
        <dbReference type="Proteomes" id="UP001620295"/>
    </source>
</evidence>
<gene>
    <name evidence="1" type="ORF">ACI2L5_57555</name>
</gene>
<reference evidence="1 2" key="1">
    <citation type="submission" date="2024-11" db="EMBL/GenBank/DDBJ databases">
        <title>The Natural Products Discovery Center: Release of the First 8490 Sequenced Strains for Exploring Actinobacteria Biosynthetic Diversity.</title>
        <authorList>
            <person name="Kalkreuter E."/>
            <person name="Kautsar S.A."/>
            <person name="Yang D."/>
            <person name="Bader C.D."/>
            <person name="Teijaro C.N."/>
            <person name="Fluegel L."/>
            <person name="Davis C.M."/>
            <person name="Simpson J.R."/>
            <person name="Lauterbach L."/>
            <person name="Steele A.D."/>
            <person name="Gui C."/>
            <person name="Meng S."/>
            <person name="Li G."/>
            <person name="Viehrig K."/>
            <person name="Ye F."/>
            <person name="Su P."/>
            <person name="Kiefer A.F."/>
            <person name="Nichols A."/>
            <person name="Cepeda A.J."/>
            <person name="Yan W."/>
            <person name="Fan B."/>
            <person name="Jiang Y."/>
            <person name="Adhikari A."/>
            <person name="Zheng C.-J."/>
            <person name="Schuster L."/>
            <person name="Cowan T.M."/>
            <person name="Smanski M.J."/>
            <person name="Chevrette M.G."/>
            <person name="De Carvalho L.P.S."/>
            <person name="Shen B."/>
        </authorList>
    </citation>
    <scope>NUCLEOTIDE SEQUENCE [LARGE SCALE GENOMIC DNA]</scope>
    <source>
        <strain evidence="1 2">NPDC020863</strain>
    </source>
</reference>